<dbReference type="STRING" id="320787.CA2015_1437"/>
<reference evidence="2 3" key="1">
    <citation type="submission" date="2015-07" db="EMBL/GenBank/DDBJ databases">
        <authorList>
            <person name="Kim K.M."/>
        </authorList>
    </citation>
    <scope>NUCLEOTIDE SEQUENCE [LARGE SCALE GENOMIC DNA]</scope>
    <source>
        <strain evidence="2 3">KCTC 12363</strain>
    </source>
</reference>
<dbReference type="RefSeq" id="WP_240477938.1">
    <property type="nucleotide sequence ID" value="NZ_CAXBGM010000148.1"/>
</dbReference>
<accession>A0A0H4PRH2</accession>
<organism evidence="2 3">
    <name type="scientific">Cyclobacterium amurskyense</name>
    <dbReference type="NCBI Taxonomy" id="320787"/>
    <lineage>
        <taxon>Bacteria</taxon>
        <taxon>Pseudomonadati</taxon>
        <taxon>Bacteroidota</taxon>
        <taxon>Cytophagia</taxon>
        <taxon>Cytophagales</taxon>
        <taxon>Cyclobacteriaceae</taxon>
        <taxon>Cyclobacterium</taxon>
    </lineage>
</organism>
<protein>
    <submittedName>
        <fullName evidence="2">Beta-lactamase</fullName>
    </submittedName>
</protein>
<evidence type="ECO:0000313" key="3">
    <source>
        <dbReference type="Proteomes" id="UP000036520"/>
    </source>
</evidence>
<feature type="domain" description="Beta-lactamase-related" evidence="1">
    <location>
        <begin position="73"/>
        <end position="341"/>
    </location>
</feature>
<sequence length="368" mass="41659">MMKNTFLFLIGILACLSCDNTEMIPDDKAAEEELYFPPNNGNNWESIDFNSLNWNENALENLYTYLEDNKTRAFIVLKDGKIAIEKYWGNNILNTGAFEANSLWYWASAGKALTASLVGVAEKEGHMNISDKTSDYLGAGWSSLNSDKEDLISIKHQLSMTTGLDYQVSDLDCTEPSCLEYRADAGTQWYYHNAPYTWLEQVVSNATGIDYNSYTDQKIESITGMDGRWIPVGYNNVYWSTARDMARFGLLILNKGIWKDNEAVFTSDYYEQMVNSSQTLNPSYGYLWWLNGKSKIQFPGTETTFNIELSSHAPEDLFAGMGKNGQFVEIVPSQNLVVIRMGEAPNDALVPIVFHDEMWEKMNAVIND</sequence>
<evidence type="ECO:0000259" key="1">
    <source>
        <dbReference type="Pfam" id="PF00144"/>
    </source>
</evidence>
<dbReference type="SUPFAM" id="SSF56601">
    <property type="entry name" value="beta-lactamase/transpeptidase-like"/>
    <property type="match status" value="1"/>
</dbReference>
<dbReference type="PANTHER" id="PTHR43283:SF7">
    <property type="entry name" value="BETA-LACTAMASE-RELATED DOMAIN-CONTAINING PROTEIN"/>
    <property type="match status" value="1"/>
</dbReference>
<dbReference type="Pfam" id="PF00144">
    <property type="entry name" value="Beta-lactamase"/>
    <property type="match status" value="1"/>
</dbReference>
<proteinExistence type="predicted"/>
<dbReference type="PANTHER" id="PTHR43283">
    <property type="entry name" value="BETA-LACTAMASE-RELATED"/>
    <property type="match status" value="1"/>
</dbReference>
<gene>
    <name evidence="2" type="ORF">CA2015_1437</name>
</gene>
<dbReference type="InterPro" id="IPR012338">
    <property type="entry name" value="Beta-lactam/transpept-like"/>
</dbReference>
<dbReference type="AlphaFoldDB" id="A0A0H4PRH2"/>
<dbReference type="PATRIC" id="fig|320787.5.peg.1585"/>
<evidence type="ECO:0000313" key="2">
    <source>
        <dbReference type="EMBL" id="AKP50877.1"/>
    </source>
</evidence>
<dbReference type="Gene3D" id="3.40.710.10">
    <property type="entry name" value="DD-peptidase/beta-lactamase superfamily"/>
    <property type="match status" value="1"/>
</dbReference>
<dbReference type="PROSITE" id="PS51257">
    <property type="entry name" value="PROKAR_LIPOPROTEIN"/>
    <property type="match status" value="1"/>
</dbReference>
<dbReference type="InterPro" id="IPR050789">
    <property type="entry name" value="Diverse_Enzym_Activities"/>
</dbReference>
<dbReference type="EMBL" id="CP012040">
    <property type="protein sequence ID" value="AKP50877.1"/>
    <property type="molecule type" value="Genomic_DNA"/>
</dbReference>
<dbReference type="KEGG" id="camu:CA2015_1437"/>
<keyword evidence="3" id="KW-1185">Reference proteome</keyword>
<name>A0A0H4PRH2_9BACT</name>
<dbReference type="Proteomes" id="UP000036520">
    <property type="component" value="Chromosome"/>
</dbReference>
<dbReference type="InterPro" id="IPR001466">
    <property type="entry name" value="Beta-lactam-related"/>
</dbReference>